<dbReference type="Pfam" id="PF13649">
    <property type="entry name" value="Methyltransf_25"/>
    <property type="match status" value="1"/>
</dbReference>
<evidence type="ECO:0000256" key="1">
    <source>
        <dbReference type="ARBA" id="ARBA00022679"/>
    </source>
</evidence>
<dbReference type="InterPro" id="IPR041698">
    <property type="entry name" value="Methyltransf_25"/>
</dbReference>
<protein>
    <recommendedName>
        <fullName evidence="3">Carboxy-S-adenosyl-L-methionine synthase</fullName>
        <shortName evidence="3">Cx-SAM synthase</shortName>
        <ecNumber evidence="3">2.1.3.-</ecNumber>
    </recommendedName>
</protein>
<sequence length="257" mass="29386">MTTDFPDKDLYETELYLSRETDTLFESGEWPKPFVFNEDVARVFDNMVSRSVPLYREVIACAAQWTRAYYQPDTRIVDVGCSTGTFLELLGRYLKQPATLVGIDNSQPMLEQARQKLAQIPAIHTVELVCTSADQFSFTGSSIVVVNYTLQFLPVQQRQKVLQAIYDGLVEHGLVFVSEKVKSPHPQFQETITQHYEAFKTHNGYARNEIERKKEALDNVLVPLTEAEQRQILIDCGFQQVDTLIKLHNFVSMVALK</sequence>
<feature type="binding site" evidence="3 4">
    <location>
        <begin position="80"/>
        <end position="82"/>
    </location>
    <ligand>
        <name>S-adenosyl-L-methionine</name>
        <dbReference type="ChEBI" id="CHEBI:59789"/>
    </ligand>
</feature>
<dbReference type="CDD" id="cd02440">
    <property type="entry name" value="AdoMet_MTases"/>
    <property type="match status" value="1"/>
</dbReference>
<accession>A0A7C3PDE9</accession>
<dbReference type="EC" id="2.1.3.-" evidence="3"/>
<proteinExistence type="inferred from homology"/>
<feature type="binding site" evidence="3 4">
    <location>
        <position position="55"/>
    </location>
    <ligand>
        <name>S-adenosyl-L-methionine</name>
        <dbReference type="ChEBI" id="CHEBI:59789"/>
    </ligand>
</feature>
<evidence type="ECO:0000256" key="2">
    <source>
        <dbReference type="ARBA" id="ARBA00022691"/>
    </source>
</evidence>
<feature type="binding site" evidence="3 4">
    <location>
        <begin position="104"/>
        <end position="105"/>
    </location>
    <ligand>
        <name>S-adenosyl-L-methionine</name>
        <dbReference type="ChEBI" id="CHEBI:59789"/>
    </ligand>
</feature>
<organism evidence="6">
    <name type="scientific">Oscillatoriales cyanobacterium SpSt-418</name>
    <dbReference type="NCBI Taxonomy" id="2282169"/>
    <lineage>
        <taxon>Bacteria</taxon>
        <taxon>Bacillati</taxon>
        <taxon>Cyanobacteriota</taxon>
        <taxon>Cyanophyceae</taxon>
        <taxon>Oscillatoriophycideae</taxon>
        <taxon>Oscillatoriales</taxon>
    </lineage>
</organism>
<dbReference type="PIRSF" id="PIRSF006325">
    <property type="entry name" value="MeTrfase_bac"/>
    <property type="match status" value="1"/>
</dbReference>
<dbReference type="InterPro" id="IPR005271">
    <property type="entry name" value="CmoA"/>
</dbReference>
<comment type="similarity">
    <text evidence="3">Belongs to the class I-like SAM-binding methyltransferase superfamily. Cx-SAM synthase family.</text>
</comment>
<keyword evidence="2 3" id="KW-0949">S-adenosyl-L-methionine</keyword>
<dbReference type="SUPFAM" id="SSF53335">
    <property type="entry name" value="S-adenosyl-L-methionine-dependent methyltransferases"/>
    <property type="match status" value="1"/>
</dbReference>
<dbReference type="PANTHER" id="PTHR43861">
    <property type="entry name" value="TRANS-ACONITATE 2-METHYLTRANSFERASE-RELATED"/>
    <property type="match status" value="1"/>
</dbReference>
<dbReference type="PANTHER" id="PTHR43861:SF2">
    <property type="entry name" value="CARBOXY-S-ADENOSYL-L-METHIONINE SYNTHASE"/>
    <property type="match status" value="1"/>
</dbReference>
<dbReference type="InterPro" id="IPR029063">
    <property type="entry name" value="SAM-dependent_MTases_sf"/>
</dbReference>
<dbReference type="EMBL" id="DSRU01000075">
    <property type="protein sequence ID" value="HFM97354.1"/>
    <property type="molecule type" value="Genomic_DNA"/>
</dbReference>
<comment type="function">
    <text evidence="3">Catalyzes the conversion of S-adenosyl-L-methionine (SAM) to carboxy-S-adenosyl-L-methionine (Cx-SAM).</text>
</comment>
<reference evidence="6" key="1">
    <citation type="journal article" date="2020" name="mSystems">
        <title>Genome- and Community-Level Interaction Insights into Carbon Utilization and Element Cycling Functions of Hydrothermarchaeota in Hydrothermal Sediment.</title>
        <authorList>
            <person name="Zhou Z."/>
            <person name="Liu Y."/>
            <person name="Xu W."/>
            <person name="Pan J."/>
            <person name="Luo Z.H."/>
            <person name="Li M."/>
        </authorList>
    </citation>
    <scope>NUCLEOTIDE SEQUENCE [LARGE SCALE GENOMIC DNA]</scope>
    <source>
        <strain evidence="6">SpSt-418</strain>
    </source>
</reference>
<evidence type="ECO:0000313" key="6">
    <source>
        <dbReference type="EMBL" id="HFM97354.1"/>
    </source>
</evidence>
<dbReference type="HAMAP" id="MF_01589">
    <property type="entry name" value="Cx_SAM_synthase"/>
    <property type="match status" value="1"/>
</dbReference>
<dbReference type="Gene3D" id="3.40.50.150">
    <property type="entry name" value="Vaccinia Virus protein VP39"/>
    <property type="match status" value="1"/>
</dbReference>
<dbReference type="NCBIfam" id="TIGR00740">
    <property type="entry name" value="carboxy-S-adenosyl-L-methionine synthase CmoA"/>
    <property type="match status" value="1"/>
</dbReference>
<dbReference type="AlphaFoldDB" id="A0A7C3PDE9"/>
<comment type="caution">
    <text evidence="6">The sequence shown here is derived from an EMBL/GenBank/DDBJ whole genome shotgun (WGS) entry which is preliminary data.</text>
</comment>
<feature type="domain" description="Methyltransferase" evidence="5">
    <location>
        <begin position="76"/>
        <end position="173"/>
    </location>
</feature>
<dbReference type="GO" id="GO:1904047">
    <property type="term" value="F:S-adenosyl-L-methionine binding"/>
    <property type="evidence" value="ECO:0007669"/>
    <property type="project" value="UniProtKB-UniRule"/>
</dbReference>
<dbReference type="GO" id="GO:0016743">
    <property type="term" value="F:carboxyl- or carbamoyltransferase activity"/>
    <property type="evidence" value="ECO:0007669"/>
    <property type="project" value="UniProtKB-UniRule"/>
</dbReference>
<dbReference type="GO" id="GO:0002098">
    <property type="term" value="P:tRNA wobble uridine modification"/>
    <property type="evidence" value="ECO:0007669"/>
    <property type="project" value="InterPro"/>
</dbReference>
<feature type="binding site" evidence="3 4">
    <location>
        <position position="147"/>
    </location>
    <ligand>
        <name>S-adenosyl-L-methionine</name>
        <dbReference type="ChEBI" id="CHEBI:59789"/>
    </ligand>
</feature>
<gene>
    <name evidence="3 6" type="primary">cmoA</name>
    <name evidence="6" type="ORF">ENR64_06230</name>
</gene>
<evidence type="ECO:0000256" key="4">
    <source>
        <dbReference type="PIRSR" id="PIRSR006325-1"/>
    </source>
</evidence>
<keyword evidence="1 3" id="KW-0808">Transferase</keyword>
<evidence type="ECO:0000259" key="5">
    <source>
        <dbReference type="Pfam" id="PF13649"/>
    </source>
</evidence>
<evidence type="ECO:0000256" key="3">
    <source>
        <dbReference type="HAMAP-Rule" id="MF_01589"/>
    </source>
</evidence>
<name>A0A7C3PDE9_9CYAN</name>
<comment type="catalytic activity">
    <reaction evidence="3">
        <text>prephenate + S-adenosyl-L-methionine = carboxy-S-adenosyl-L-methionine + 3-phenylpyruvate + H2O</text>
        <dbReference type="Rhea" id="RHEA:51692"/>
        <dbReference type="ChEBI" id="CHEBI:15377"/>
        <dbReference type="ChEBI" id="CHEBI:18005"/>
        <dbReference type="ChEBI" id="CHEBI:29934"/>
        <dbReference type="ChEBI" id="CHEBI:59789"/>
        <dbReference type="ChEBI" id="CHEBI:134278"/>
    </reaction>
</comment>
<comment type="caution">
    <text evidence="3">Lacks conserved residue(s) required for the propagation of feature annotation.</text>
</comment>